<dbReference type="EMBL" id="RQTK01001134">
    <property type="protein sequence ID" value="RUS71971.1"/>
    <property type="molecule type" value="Genomic_DNA"/>
</dbReference>
<feature type="transmembrane region" description="Helical" evidence="1">
    <location>
        <begin position="147"/>
        <end position="168"/>
    </location>
</feature>
<reference evidence="2 3" key="1">
    <citation type="submission" date="2019-01" db="EMBL/GenBank/DDBJ databases">
        <title>A draft genome assembly of the solar-powered sea slug Elysia chlorotica.</title>
        <authorList>
            <person name="Cai H."/>
            <person name="Li Q."/>
            <person name="Fang X."/>
            <person name="Li J."/>
            <person name="Curtis N.E."/>
            <person name="Altenburger A."/>
            <person name="Shibata T."/>
            <person name="Feng M."/>
            <person name="Maeda T."/>
            <person name="Schwartz J.A."/>
            <person name="Shigenobu S."/>
            <person name="Lundholm N."/>
            <person name="Nishiyama T."/>
            <person name="Yang H."/>
            <person name="Hasebe M."/>
            <person name="Li S."/>
            <person name="Pierce S.K."/>
            <person name="Wang J."/>
        </authorList>
    </citation>
    <scope>NUCLEOTIDE SEQUENCE [LARGE SCALE GENOMIC DNA]</scope>
    <source>
        <strain evidence="2">EC2010</strain>
        <tissue evidence="2">Whole organism of an adult</tissue>
    </source>
</reference>
<keyword evidence="1" id="KW-0472">Membrane</keyword>
<evidence type="ECO:0000256" key="1">
    <source>
        <dbReference type="SAM" id="Phobius"/>
    </source>
</evidence>
<feature type="transmembrane region" description="Helical" evidence="1">
    <location>
        <begin position="55"/>
        <end position="77"/>
    </location>
</feature>
<comment type="caution">
    <text evidence="2">The sequence shown here is derived from an EMBL/GenBank/DDBJ whole genome shotgun (WGS) entry which is preliminary data.</text>
</comment>
<feature type="transmembrane region" description="Helical" evidence="1">
    <location>
        <begin position="98"/>
        <end position="118"/>
    </location>
</feature>
<keyword evidence="1" id="KW-0812">Transmembrane</keyword>
<dbReference type="AlphaFoldDB" id="A0A433SRS9"/>
<feature type="non-terminal residue" evidence="2">
    <location>
        <position position="1"/>
    </location>
</feature>
<proteinExistence type="predicted"/>
<name>A0A433SRS9_ELYCH</name>
<evidence type="ECO:0000313" key="2">
    <source>
        <dbReference type="EMBL" id="RUS71971.1"/>
    </source>
</evidence>
<protein>
    <submittedName>
        <fullName evidence="2">Uncharacterized protein</fullName>
    </submittedName>
</protein>
<gene>
    <name evidence="2" type="ORF">EGW08_020264</name>
</gene>
<feature type="transmembrane region" description="Helical" evidence="1">
    <location>
        <begin position="12"/>
        <end position="43"/>
    </location>
</feature>
<keyword evidence="3" id="KW-1185">Reference proteome</keyword>
<keyword evidence="1" id="KW-1133">Transmembrane helix</keyword>
<organism evidence="2 3">
    <name type="scientific">Elysia chlorotica</name>
    <name type="common">Eastern emerald elysia</name>
    <name type="synonym">Sea slug</name>
    <dbReference type="NCBI Taxonomy" id="188477"/>
    <lineage>
        <taxon>Eukaryota</taxon>
        <taxon>Metazoa</taxon>
        <taxon>Spiralia</taxon>
        <taxon>Lophotrochozoa</taxon>
        <taxon>Mollusca</taxon>
        <taxon>Gastropoda</taxon>
        <taxon>Heterobranchia</taxon>
        <taxon>Euthyneura</taxon>
        <taxon>Panpulmonata</taxon>
        <taxon>Sacoglossa</taxon>
        <taxon>Placobranchoidea</taxon>
        <taxon>Plakobranchidae</taxon>
        <taxon>Elysia</taxon>
    </lineage>
</organism>
<evidence type="ECO:0000313" key="3">
    <source>
        <dbReference type="Proteomes" id="UP000271974"/>
    </source>
</evidence>
<sequence>FILLKSFRLILLLILRFIFISFIIFIFAITLSLSAFLLLLLALQSFLLILTILHLLFWIFCFSPGFLANFLSIVSIISDEDVVKNGARLYLKIKTNDSKVRISVQVGISFVFGVINFWVDPLALVVRVVNFLGLFNLLYYPRDISHLVLWVINHWGLPLAIHFIVPVVRFLSLRVGDVLRLVPVLGLAVLRVIDLLTLIPVVGDFLGWQKVPVSLELSTLNLLVVDLHFIGVVRANNQGVQMADFFFHKHVLSLVGKNDMDLLSSWAANDPTKHDVVRTLSMHFGLVKIAGEHFDVSSSTVDILFMFHCELDYQGFAFIRKFVKLGGKSIKAGILGGLNT</sequence>
<accession>A0A433SRS9</accession>
<feature type="transmembrane region" description="Helical" evidence="1">
    <location>
        <begin position="188"/>
        <end position="208"/>
    </location>
</feature>
<dbReference type="Proteomes" id="UP000271974">
    <property type="component" value="Unassembled WGS sequence"/>
</dbReference>